<feature type="transmembrane region" description="Helical" evidence="5">
    <location>
        <begin position="272"/>
        <end position="294"/>
    </location>
</feature>
<dbReference type="OMA" id="AVGYASF"/>
<feature type="transmembrane region" description="Helical" evidence="5">
    <location>
        <begin position="209"/>
        <end position="226"/>
    </location>
</feature>
<proteinExistence type="predicted"/>
<evidence type="ECO:0000256" key="1">
    <source>
        <dbReference type="ARBA" id="ARBA00004141"/>
    </source>
</evidence>
<dbReference type="AlphaFoldDB" id="W3WKS7"/>
<keyword evidence="4 5" id="KW-0472">Membrane</keyword>
<evidence type="ECO:0000256" key="5">
    <source>
        <dbReference type="SAM" id="Phobius"/>
    </source>
</evidence>
<dbReference type="InParanoid" id="W3WKS7"/>
<dbReference type="InterPro" id="IPR000537">
    <property type="entry name" value="UbiA_prenyltransferase"/>
</dbReference>
<dbReference type="InterPro" id="IPR050475">
    <property type="entry name" value="Prenyltransferase_related"/>
</dbReference>
<reference evidence="7" key="1">
    <citation type="journal article" date="2015" name="BMC Genomics">
        <title>Genomic and transcriptomic analysis of the endophytic fungus Pestalotiopsis fici reveals its lifestyle and high potential for synthesis of natural products.</title>
        <authorList>
            <person name="Wang X."/>
            <person name="Zhang X."/>
            <person name="Liu L."/>
            <person name="Xiang M."/>
            <person name="Wang W."/>
            <person name="Sun X."/>
            <person name="Che Y."/>
            <person name="Guo L."/>
            <person name="Liu G."/>
            <person name="Guo L."/>
            <person name="Wang C."/>
            <person name="Yin W.B."/>
            <person name="Stadler M."/>
            <person name="Zhang X."/>
            <person name="Liu X."/>
        </authorList>
    </citation>
    <scope>NUCLEOTIDE SEQUENCE [LARGE SCALE GENOMIC DNA]</scope>
    <source>
        <strain evidence="7">W106-1 / CGMCC3.15140</strain>
    </source>
</reference>
<feature type="transmembrane region" description="Helical" evidence="5">
    <location>
        <begin position="130"/>
        <end position="160"/>
    </location>
</feature>
<dbReference type="PANTHER" id="PTHR42723:SF1">
    <property type="entry name" value="CHLOROPHYLL SYNTHASE, CHLOROPLASTIC"/>
    <property type="match status" value="1"/>
</dbReference>
<accession>W3WKS7</accession>
<dbReference type="Proteomes" id="UP000030651">
    <property type="component" value="Unassembled WGS sequence"/>
</dbReference>
<feature type="transmembrane region" description="Helical" evidence="5">
    <location>
        <begin position="306"/>
        <end position="324"/>
    </location>
</feature>
<keyword evidence="2 5" id="KW-0812">Transmembrane</keyword>
<name>W3WKS7_PESFW</name>
<feature type="transmembrane region" description="Helical" evidence="5">
    <location>
        <begin position="46"/>
        <end position="69"/>
    </location>
</feature>
<dbReference type="KEGG" id="pfy:PFICI_14205"/>
<keyword evidence="7" id="KW-1185">Reference proteome</keyword>
<dbReference type="GO" id="GO:0016765">
    <property type="term" value="F:transferase activity, transferring alkyl or aryl (other than methyl) groups"/>
    <property type="evidence" value="ECO:0007669"/>
    <property type="project" value="InterPro"/>
</dbReference>
<dbReference type="EMBL" id="KI912120">
    <property type="protein sequence ID" value="ETS74339.1"/>
    <property type="molecule type" value="Genomic_DNA"/>
</dbReference>
<dbReference type="RefSeq" id="XP_007840977.1">
    <property type="nucleotide sequence ID" value="XM_007842786.1"/>
</dbReference>
<evidence type="ECO:0000256" key="2">
    <source>
        <dbReference type="ARBA" id="ARBA00022692"/>
    </source>
</evidence>
<feature type="transmembrane region" description="Helical" evidence="5">
    <location>
        <begin position="247"/>
        <end position="266"/>
    </location>
</feature>
<keyword evidence="3 5" id="KW-1133">Transmembrane helix</keyword>
<dbReference type="Pfam" id="PF01040">
    <property type="entry name" value="UbiA"/>
    <property type="match status" value="1"/>
</dbReference>
<comment type="subcellular location">
    <subcellularLocation>
        <location evidence="1">Membrane</location>
        <topology evidence="1">Multi-pass membrane protein</topology>
    </subcellularLocation>
</comment>
<evidence type="ECO:0000313" key="6">
    <source>
        <dbReference type="EMBL" id="ETS74339.1"/>
    </source>
</evidence>
<organism evidence="6 7">
    <name type="scientific">Pestalotiopsis fici (strain W106-1 / CGMCC3.15140)</name>
    <dbReference type="NCBI Taxonomy" id="1229662"/>
    <lineage>
        <taxon>Eukaryota</taxon>
        <taxon>Fungi</taxon>
        <taxon>Dikarya</taxon>
        <taxon>Ascomycota</taxon>
        <taxon>Pezizomycotina</taxon>
        <taxon>Sordariomycetes</taxon>
        <taxon>Xylariomycetidae</taxon>
        <taxon>Amphisphaeriales</taxon>
        <taxon>Sporocadaceae</taxon>
        <taxon>Pestalotiopsis</taxon>
    </lineage>
</organism>
<dbReference type="CDD" id="cd13965">
    <property type="entry name" value="PT_UbiA_3"/>
    <property type="match status" value="1"/>
</dbReference>
<dbReference type="OrthoDB" id="434972at2759"/>
<dbReference type="GeneID" id="19279218"/>
<feature type="transmembrane region" description="Helical" evidence="5">
    <location>
        <begin position="172"/>
        <end position="189"/>
    </location>
</feature>
<dbReference type="eggNOG" id="ENOG502SNAR">
    <property type="taxonomic scope" value="Eukaryota"/>
</dbReference>
<protein>
    <submittedName>
        <fullName evidence="6">Uncharacterized protein</fullName>
    </submittedName>
</protein>
<gene>
    <name evidence="6" type="ORF">PFICI_14205</name>
</gene>
<dbReference type="GO" id="GO:0016020">
    <property type="term" value="C:membrane"/>
    <property type="evidence" value="ECO:0007669"/>
    <property type="project" value="UniProtKB-SubCell"/>
</dbReference>
<sequence>MLAKPSNHTSVKASTGPKPQLGRPGLLSRVAAIWNIFWLLTKDDLVTFVLPTTTFGIFGALSGPSFVLPTSQPFQVVLRLPMVILFTWSNLLIFELANQRLPSSFAEDALNKPWRPGPSGLVGPTQLRQAMLFCIPAVIAVHYAVLGTGPEAIGLAVLTWLYNDLSGGDEHWVLRNIIIAAAFGLYNMGSLKVAAGLLPGQPGDLTEQGHMWILAVSGVILSTMHVQDLKDQEGDQARNRHSAPLVLGDWICRWTVALPVIFWSLFLPRYWGFSTLGVSCGTFLMGLWVAFRCMAYSDNKADKRTWEIWALWIVSLYALPWLVYTLREDA</sequence>
<evidence type="ECO:0000313" key="7">
    <source>
        <dbReference type="Proteomes" id="UP000030651"/>
    </source>
</evidence>
<dbReference type="HOGENOM" id="CLU_063928_2_0_1"/>
<evidence type="ECO:0000256" key="4">
    <source>
        <dbReference type="ARBA" id="ARBA00023136"/>
    </source>
</evidence>
<dbReference type="PANTHER" id="PTHR42723">
    <property type="entry name" value="CHLOROPHYLL SYNTHASE"/>
    <property type="match status" value="1"/>
</dbReference>
<feature type="transmembrane region" description="Helical" evidence="5">
    <location>
        <begin position="76"/>
        <end position="94"/>
    </location>
</feature>
<evidence type="ECO:0000256" key="3">
    <source>
        <dbReference type="ARBA" id="ARBA00022989"/>
    </source>
</evidence>